<dbReference type="GO" id="GO:2001059">
    <property type="term" value="P:D-tagatose 6-phosphate catabolic process"/>
    <property type="evidence" value="ECO:0007669"/>
    <property type="project" value="UniProtKB-UniPathway"/>
</dbReference>
<dbReference type="GO" id="GO:0008443">
    <property type="term" value="F:phosphofructokinase activity"/>
    <property type="evidence" value="ECO:0007669"/>
    <property type="project" value="TreeGrafter"/>
</dbReference>
<dbReference type="InterPro" id="IPR029056">
    <property type="entry name" value="Ribokinase-like"/>
</dbReference>
<organism evidence="8">
    <name type="scientific">Anaerococcus vaginalis</name>
    <dbReference type="NCBI Taxonomy" id="33037"/>
    <lineage>
        <taxon>Bacteria</taxon>
        <taxon>Bacillati</taxon>
        <taxon>Bacillota</taxon>
        <taxon>Tissierellia</taxon>
        <taxon>Tissierellales</taxon>
        <taxon>Peptoniphilaceae</taxon>
        <taxon>Anaerococcus</taxon>
    </lineage>
</organism>
<comment type="catalytic activity">
    <reaction evidence="6">
        <text>D-tagatofuranose 6-phosphate + ATP = D-tagatofuranose 1,6-bisphosphate + ADP + H(+)</text>
        <dbReference type="Rhea" id="RHEA:12420"/>
        <dbReference type="ChEBI" id="CHEBI:15378"/>
        <dbReference type="ChEBI" id="CHEBI:30616"/>
        <dbReference type="ChEBI" id="CHEBI:58694"/>
        <dbReference type="ChEBI" id="CHEBI:58695"/>
        <dbReference type="ChEBI" id="CHEBI:456216"/>
        <dbReference type="EC" id="2.7.1.144"/>
    </reaction>
</comment>
<comment type="pathway">
    <text evidence="6">Carbohydrate metabolism; D-tagatose 6-phosphate degradation; D-glyceraldehyde 3-phosphate and glycerone phosphate from D-tagatose 6-phosphate: step 1/2.</text>
</comment>
<dbReference type="Gene3D" id="3.40.1190.20">
    <property type="match status" value="1"/>
</dbReference>
<dbReference type="EC" id="2.7.1.144" evidence="6"/>
<evidence type="ECO:0000256" key="3">
    <source>
        <dbReference type="ARBA" id="ARBA00022741"/>
    </source>
</evidence>
<sequence>MILSITANPSVDISYNIENLKIDDVNRVELVNKDAGGKGIHVSYVLNELGEKVINSGFVGGKLGEFIEKRLDERKISHDFIKLDDETRNCIAIIHDNKQTEILEKGPKIGLEKEKEFLVHLEKLSKNIEIINISGSLPKGLDASFYQKIIKFAKENKIFVSLDTSGNTLKEIVKGKIKPDLIKPNETEIKDIIEKEFPENEEEIRKIFEKSPLKDISYVIISQGKDGAIFKIKNKIYKAKVPKVKAINPVGSGDSTLAGALSAIFNNEDDEDFIKKSMTCGLLNVLNEEIAHININDFDKYKEKIEIKELI</sequence>
<dbReference type="FunFam" id="3.40.1190.20:FF:000001">
    <property type="entry name" value="Phosphofructokinase"/>
    <property type="match status" value="1"/>
</dbReference>
<accession>A0A6N2TIF1</accession>
<dbReference type="Pfam" id="PF00294">
    <property type="entry name" value="PfkB"/>
    <property type="match status" value="1"/>
</dbReference>
<feature type="domain" description="Carbohydrate kinase PfkB" evidence="7">
    <location>
        <begin position="14"/>
        <end position="288"/>
    </location>
</feature>
<dbReference type="InterPro" id="IPR011611">
    <property type="entry name" value="PfkB_dom"/>
</dbReference>
<keyword evidence="6" id="KW-0423">Lactose metabolism</keyword>
<evidence type="ECO:0000313" key="8">
    <source>
        <dbReference type="EMBL" id="VYT04503.1"/>
    </source>
</evidence>
<dbReference type="GO" id="GO:0016052">
    <property type="term" value="P:carbohydrate catabolic process"/>
    <property type="evidence" value="ECO:0007669"/>
    <property type="project" value="UniProtKB-ARBA"/>
</dbReference>
<name>A0A6N2TIF1_9FIRM</name>
<dbReference type="GO" id="GO:0005988">
    <property type="term" value="P:lactose metabolic process"/>
    <property type="evidence" value="ECO:0007669"/>
    <property type="project" value="UniProtKB-KW"/>
</dbReference>
<evidence type="ECO:0000256" key="1">
    <source>
        <dbReference type="ARBA" id="ARBA00005380"/>
    </source>
</evidence>
<evidence type="ECO:0000256" key="4">
    <source>
        <dbReference type="ARBA" id="ARBA00022777"/>
    </source>
</evidence>
<dbReference type="PANTHER" id="PTHR46566:SF5">
    <property type="entry name" value="1-PHOSPHOFRUCTOKINASE"/>
    <property type="match status" value="1"/>
</dbReference>
<comment type="similarity">
    <text evidence="6">Belongs to the carbohydrate kinase PfkB family. LacC subfamily.</text>
</comment>
<dbReference type="PANTHER" id="PTHR46566">
    <property type="entry name" value="1-PHOSPHOFRUCTOKINASE-RELATED"/>
    <property type="match status" value="1"/>
</dbReference>
<dbReference type="GO" id="GO:0005524">
    <property type="term" value="F:ATP binding"/>
    <property type="evidence" value="ECO:0007669"/>
    <property type="project" value="UniProtKB-KW"/>
</dbReference>
<dbReference type="SUPFAM" id="SSF53613">
    <property type="entry name" value="Ribokinase-like"/>
    <property type="match status" value="1"/>
</dbReference>
<evidence type="ECO:0000256" key="2">
    <source>
        <dbReference type="ARBA" id="ARBA00022679"/>
    </source>
</evidence>
<dbReference type="GO" id="GO:0044281">
    <property type="term" value="P:small molecule metabolic process"/>
    <property type="evidence" value="ECO:0007669"/>
    <property type="project" value="UniProtKB-ARBA"/>
</dbReference>
<keyword evidence="4 8" id="KW-0418">Kinase</keyword>
<evidence type="ECO:0000256" key="6">
    <source>
        <dbReference type="PIRNR" id="PIRNR000535"/>
    </source>
</evidence>
<dbReference type="AlphaFoldDB" id="A0A6N2TIF1"/>
<keyword evidence="3 6" id="KW-0547">Nucleotide-binding</keyword>
<dbReference type="PROSITE" id="PS00584">
    <property type="entry name" value="PFKB_KINASES_2"/>
    <property type="match status" value="1"/>
</dbReference>
<keyword evidence="2 6" id="KW-0808">Transferase</keyword>
<dbReference type="GO" id="GO:0005829">
    <property type="term" value="C:cytosol"/>
    <property type="evidence" value="ECO:0007669"/>
    <property type="project" value="TreeGrafter"/>
</dbReference>
<protein>
    <recommendedName>
        <fullName evidence="6">Tagatose-6-phosphate kinase</fullName>
        <ecNumber evidence="6">2.7.1.144</ecNumber>
    </recommendedName>
</protein>
<dbReference type="GO" id="GO:0009024">
    <property type="term" value="F:tagatose-6-phosphate kinase activity"/>
    <property type="evidence" value="ECO:0007669"/>
    <property type="project" value="UniProtKB-EC"/>
</dbReference>
<dbReference type="UniPathway" id="UPA00704">
    <property type="reaction ID" value="UER00715"/>
</dbReference>
<proteinExistence type="inferred from homology"/>
<dbReference type="InterPro" id="IPR017583">
    <property type="entry name" value="Tagatose/fructose_Pkinase"/>
</dbReference>
<dbReference type="NCBIfam" id="TIGR03168">
    <property type="entry name" value="1-PFK"/>
    <property type="match status" value="1"/>
</dbReference>
<gene>
    <name evidence="8" type="primary">lacC_2</name>
    <name evidence="8" type="ORF">AVLFYP127_00623</name>
</gene>
<evidence type="ECO:0000256" key="5">
    <source>
        <dbReference type="ARBA" id="ARBA00022840"/>
    </source>
</evidence>
<dbReference type="PIRSF" id="PIRSF000535">
    <property type="entry name" value="1PFK/6PFK/LacC"/>
    <property type="match status" value="1"/>
</dbReference>
<dbReference type="InterPro" id="IPR002173">
    <property type="entry name" value="Carboh/pur_kinase_PfkB_CS"/>
</dbReference>
<keyword evidence="5 6" id="KW-0067">ATP-binding</keyword>
<comment type="similarity">
    <text evidence="1">Belongs to the carbohydrate kinase pfkB family.</text>
</comment>
<dbReference type="EMBL" id="CACRSW010000026">
    <property type="protein sequence ID" value="VYT04503.1"/>
    <property type="molecule type" value="Genomic_DNA"/>
</dbReference>
<dbReference type="RefSeq" id="WP_156329151.1">
    <property type="nucleotide sequence ID" value="NZ_CACRSW010000026.1"/>
</dbReference>
<evidence type="ECO:0000259" key="7">
    <source>
        <dbReference type="Pfam" id="PF00294"/>
    </source>
</evidence>
<dbReference type="CDD" id="cd01164">
    <property type="entry name" value="FruK_PfkB_like"/>
    <property type="match status" value="1"/>
</dbReference>
<reference evidence="8" key="1">
    <citation type="submission" date="2019-11" db="EMBL/GenBank/DDBJ databases">
        <authorList>
            <person name="Feng L."/>
        </authorList>
    </citation>
    <scope>NUCLEOTIDE SEQUENCE</scope>
    <source>
        <strain evidence="8">AvaginalisLFYP127</strain>
    </source>
</reference>